<organism evidence="1 2">
    <name type="scientific">Aldrovandia affinis</name>
    <dbReference type="NCBI Taxonomy" id="143900"/>
    <lineage>
        <taxon>Eukaryota</taxon>
        <taxon>Metazoa</taxon>
        <taxon>Chordata</taxon>
        <taxon>Craniata</taxon>
        <taxon>Vertebrata</taxon>
        <taxon>Euteleostomi</taxon>
        <taxon>Actinopterygii</taxon>
        <taxon>Neopterygii</taxon>
        <taxon>Teleostei</taxon>
        <taxon>Notacanthiformes</taxon>
        <taxon>Halosauridae</taxon>
        <taxon>Aldrovandia</taxon>
    </lineage>
</organism>
<reference evidence="1" key="1">
    <citation type="journal article" date="2023" name="Science">
        <title>Genome structures resolve the early diversification of teleost fishes.</title>
        <authorList>
            <person name="Parey E."/>
            <person name="Louis A."/>
            <person name="Montfort J."/>
            <person name="Bouchez O."/>
            <person name="Roques C."/>
            <person name="Iampietro C."/>
            <person name="Lluch J."/>
            <person name="Castinel A."/>
            <person name="Donnadieu C."/>
            <person name="Desvignes T."/>
            <person name="Floi Bucao C."/>
            <person name="Jouanno E."/>
            <person name="Wen M."/>
            <person name="Mejri S."/>
            <person name="Dirks R."/>
            <person name="Jansen H."/>
            <person name="Henkel C."/>
            <person name="Chen W.J."/>
            <person name="Zahm M."/>
            <person name="Cabau C."/>
            <person name="Klopp C."/>
            <person name="Thompson A.W."/>
            <person name="Robinson-Rechavi M."/>
            <person name="Braasch I."/>
            <person name="Lecointre G."/>
            <person name="Bobe J."/>
            <person name="Postlethwait J.H."/>
            <person name="Berthelot C."/>
            <person name="Roest Crollius H."/>
            <person name="Guiguen Y."/>
        </authorList>
    </citation>
    <scope>NUCLEOTIDE SEQUENCE</scope>
    <source>
        <strain evidence="1">NC1722</strain>
    </source>
</reference>
<dbReference type="AlphaFoldDB" id="A0AAD7QZT8"/>
<sequence>MRSLPANSPEKRTTSEEGTTCLRPTGVCHKRAGAYQRALTARVAAGFLAWRKVNTGPRCVTWMSPPKACSAPTAARLLLCPQAGCETELQRGQAWKSAWATGARVQRLECLGSRQVRLACRRAGWKSACSPGGPDRPLGVPDDGQALGSLWLAIPYEWPGWPLGSPSWPLGVPGPAEPGQAWVADSLQG</sequence>
<name>A0AAD7QZT8_9TELE</name>
<accession>A0AAD7QZT8</accession>
<dbReference type="EMBL" id="JAINUG010003402">
    <property type="protein sequence ID" value="KAJ8343126.1"/>
    <property type="molecule type" value="Genomic_DNA"/>
</dbReference>
<proteinExistence type="predicted"/>
<comment type="caution">
    <text evidence="1">The sequence shown here is derived from an EMBL/GenBank/DDBJ whole genome shotgun (WGS) entry which is preliminary data.</text>
</comment>
<protein>
    <submittedName>
        <fullName evidence="1">Uncharacterized protein</fullName>
    </submittedName>
</protein>
<gene>
    <name evidence="1" type="ORF">AAFF_G00254010</name>
</gene>
<dbReference type="Proteomes" id="UP001221898">
    <property type="component" value="Unassembled WGS sequence"/>
</dbReference>
<keyword evidence="2" id="KW-1185">Reference proteome</keyword>
<evidence type="ECO:0000313" key="1">
    <source>
        <dbReference type="EMBL" id="KAJ8343126.1"/>
    </source>
</evidence>
<evidence type="ECO:0000313" key="2">
    <source>
        <dbReference type="Proteomes" id="UP001221898"/>
    </source>
</evidence>